<sequence length="292" mass="32880">MDIEDKCTETGRASDPALSPISSLTEAFQRLKIGEDTLALRSNGAAATTRRKRKPKPYIPRRNLEQRPYARNKPLEIVPSLVRHDVITFFANHFETALDSWISIVIKTTIPDNVASSDPCVLNSFQLLDKARTDGDKMLSRLAYIRLAYVFESLQKIVASDRRNGQLPARRRGYRNASIATDIYIEAQQAVTSRAEVKLRNRVARRWRILAGPSPIFVIIYSEVVERLANRTSIKNTERELEQLASDIVQNAPARIVKASQLLATMAEYAIRSHQSVDVGLLIQVRQELLGG</sequence>
<name>A0AAN6ZSJ3_9PEZI</name>
<accession>A0AAN6ZSJ3</accession>
<organism evidence="1 2">
    <name type="scientific">Chaetomidium leptoderma</name>
    <dbReference type="NCBI Taxonomy" id="669021"/>
    <lineage>
        <taxon>Eukaryota</taxon>
        <taxon>Fungi</taxon>
        <taxon>Dikarya</taxon>
        <taxon>Ascomycota</taxon>
        <taxon>Pezizomycotina</taxon>
        <taxon>Sordariomycetes</taxon>
        <taxon>Sordariomycetidae</taxon>
        <taxon>Sordariales</taxon>
        <taxon>Chaetomiaceae</taxon>
        <taxon>Chaetomidium</taxon>
    </lineage>
</organism>
<keyword evidence="2" id="KW-1185">Reference proteome</keyword>
<proteinExistence type="predicted"/>
<protein>
    <submittedName>
        <fullName evidence="1">Uncharacterized protein</fullName>
    </submittedName>
</protein>
<dbReference type="AlphaFoldDB" id="A0AAN6ZSJ3"/>
<evidence type="ECO:0000313" key="2">
    <source>
        <dbReference type="Proteomes" id="UP001302745"/>
    </source>
</evidence>
<gene>
    <name evidence="1" type="ORF">C8A00DRAFT_19573</name>
</gene>
<dbReference type="Proteomes" id="UP001302745">
    <property type="component" value="Unassembled WGS sequence"/>
</dbReference>
<reference evidence="1" key="2">
    <citation type="submission" date="2023-05" db="EMBL/GenBank/DDBJ databases">
        <authorList>
            <consortium name="Lawrence Berkeley National Laboratory"/>
            <person name="Steindorff A."/>
            <person name="Hensen N."/>
            <person name="Bonometti L."/>
            <person name="Westerberg I."/>
            <person name="Brannstrom I.O."/>
            <person name="Guillou S."/>
            <person name="Cros-Aarteil S."/>
            <person name="Calhoun S."/>
            <person name="Haridas S."/>
            <person name="Kuo A."/>
            <person name="Mondo S."/>
            <person name="Pangilinan J."/>
            <person name="Riley R."/>
            <person name="Labutti K."/>
            <person name="Andreopoulos B."/>
            <person name="Lipzen A."/>
            <person name="Chen C."/>
            <person name="Yanf M."/>
            <person name="Daum C."/>
            <person name="Ng V."/>
            <person name="Clum A."/>
            <person name="Ohm R."/>
            <person name="Martin F."/>
            <person name="Silar P."/>
            <person name="Natvig D."/>
            <person name="Lalanne C."/>
            <person name="Gautier V."/>
            <person name="Ament-Velasquez S.L."/>
            <person name="Kruys A."/>
            <person name="Hutchinson M.I."/>
            <person name="Powell A.J."/>
            <person name="Barry K."/>
            <person name="Miller A.N."/>
            <person name="Grigoriev I.V."/>
            <person name="Debuchy R."/>
            <person name="Gladieux P."/>
            <person name="Thoren M.H."/>
            <person name="Johannesson H."/>
        </authorList>
    </citation>
    <scope>NUCLEOTIDE SEQUENCE</scope>
    <source>
        <strain evidence="1">CBS 538.74</strain>
    </source>
</reference>
<reference evidence="1" key="1">
    <citation type="journal article" date="2023" name="Mol. Phylogenet. Evol.">
        <title>Genome-scale phylogeny and comparative genomics of the fungal order Sordariales.</title>
        <authorList>
            <person name="Hensen N."/>
            <person name="Bonometti L."/>
            <person name="Westerberg I."/>
            <person name="Brannstrom I.O."/>
            <person name="Guillou S."/>
            <person name="Cros-Aarteil S."/>
            <person name="Calhoun S."/>
            <person name="Haridas S."/>
            <person name="Kuo A."/>
            <person name="Mondo S."/>
            <person name="Pangilinan J."/>
            <person name="Riley R."/>
            <person name="LaButti K."/>
            <person name="Andreopoulos B."/>
            <person name="Lipzen A."/>
            <person name="Chen C."/>
            <person name="Yan M."/>
            <person name="Daum C."/>
            <person name="Ng V."/>
            <person name="Clum A."/>
            <person name="Steindorff A."/>
            <person name="Ohm R.A."/>
            <person name="Martin F."/>
            <person name="Silar P."/>
            <person name="Natvig D.O."/>
            <person name="Lalanne C."/>
            <person name="Gautier V."/>
            <person name="Ament-Velasquez S.L."/>
            <person name="Kruys A."/>
            <person name="Hutchinson M.I."/>
            <person name="Powell A.J."/>
            <person name="Barry K."/>
            <person name="Miller A.N."/>
            <person name="Grigoriev I.V."/>
            <person name="Debuchy R."/>
            <person name="Gladieux P."/>
            <person name="Hiltunen Thoren M."/>
            <person name="Johannesson H."/>
        </authorList>
    </citation>
    <scope>NUCLEOTIDE SEQUENCE</scope>
    <source>
        <strain evidence="1">CBS 538.74</strain>
    </source>
</reference>
<comment type="caution">
    <text evidence="1">The sequence shown here is derived from an EMBL/GenBank/DDBJ whole genome shotgun (WGS) entry which is preliminary data.</text>
</comment>
<dbReference type="EMBL" id="MU857300">
    <property type="protein sequence ID" value="KAK4148628.1"/>
    <property type="molecule type" value="Genomic_DNA"/>
</dbReference>
<evidence type="ECO:0000313" key="1">
    <source>
        <dbReference type="EMBL" id="KAK4148628.1"/>
    </source>
</evidence>